<dbReference type="InterPro" id="IPR036551">
    <property type="entry name" value="Flavin_trans-like"/>
</dbReference>
<evidence type="ECO:0000313" key="2">
    <source>
        <dbReference type="EMBL" id="SVD25046.1"/>
    </source>
</evidence>
<feature type="non-terminal residue" evidence="2">
    <location>
        <position position="1"/>
    </location>
</feature>
<dbReference type="SUPFAM" id="SSF52507">
    <property type="entry name" value="Homo-oligomeric flavin-containing Cys decarboxylases, HFCD"/>
    <property type="match status" value="1"/>
</dbReference>
<name>A0A382TSK1_9ZZZZ</name>
<sequence length="94" mass="9904">LNRISLADSPIVVGISGASGAVIAAKLIEALIGNDVEVSLIASHASKIVWKQEMDQSFGEFLEQIMETGKVTNYNIGDTQAPIASGSYPIRGMV</sequence>
<reference evidence="2" key="1">
    <citation type="submission" date="2018-05" db="EMBL/GenBank/DDBJ databases">
        <authorList>
            <person name="Lanie J.A."/>
            <person name="Ng W.-L."/>
            <person name="Kazmierczak K.M."/>
            <person name="Andrzejewski T.M."/>
            <person name="Davidsen T.M."/>
            <person name="Wayne K.J."/>
            <person name="Tettelin H."/>
            <person name="Glass J.I."/>
            <person name="Rusch D."/>
            <person name="Podicherti R."/>
            <person name="Tsui H.-C.T."/>
            <person name="Winkler M.E."/>
        </authorList>
    </citation>
    <scope>NUCLEOTIDE SEQUENCE</scope>
</reference>
<proteinExistence type="predicted"/>
<feature type="domain" description="Flavoprotein" evidence="1">
    <location>
        <begin position="11"/>
        <end position="57"/>
    </location>
</feature>
<dbReference type="AlphaFoldDB" id="A0A382TSK1"/>
<dbReference type="GO" id="GO:0003824">
    <property type="term" value="F:catalytic activity"/>
    <property type="evidence" value="ECO:0007669"/>
    <property type="project" value="InterPro"/>
</dbReference>
<protein>
    <recommendedName>
        <fullName evidence="1">Flavoprotein domain-containing protein</fullName>
    </recommendedName>
</protein>
<dbReference type="EMBL" id="UINC01138851">
    <property type="protein sequence ID" value="SVD25046.1"/>
    <property type="molecule type" value="Genomic_DNA"/>
</dbReference>
<dbReference type="InterPro" id="IPR003382">
    <property type="entry name" value="Flavoprotein"/>
</dbReference>
<dbReference type="Pfam" id="PF02441">
    <property type="entry name" value="Flavoprotein"/>
    <property type="match status" value="1"/>
</dbReference>
<accession>A0A382TSK1</accession>
<evidence type="ECO:0000259" key="1">
    <source>
        <dbReference type="Pfam" id="PF02441"/>
    </source>
</evidence>
<gene>
    <name evidence="2" type="ORF">METZ01_LOCUS377900</name>
</gene>
<organism evidence="2">
    <name type="scientific">marine metagenome</name>
    <dbReference type="NCBI Taxonomy" id="408172"/>
    <lineage>
        <taxon>unclassified sequences</taxon>
        <taxon>metagenomes</taxon>
        <taxon>ecological metagenomes</taxon>
    </lineage>
</organism>
<feature type="non-terminal residue" evidence="2">
    <location>
        <position position="94"/>
    </location>
</feature>
<dbReference type="Gene3D" id="3.40.50.1950">
    <property type="entry name" value="Flavin prenyltransferase-like"/>
    <property type="match status" value="1"/>
</dbReference>